<comment type="caution">
    <text evidence="2">The sequence shown here is derived from an EMBL/GenBank/DDBJ whole genome shotgun (WGS) entry which is preliminary data.</text>
</comment>
<evidence type="ECO:0000313" key="2">
    <source>
        <dbReference type="EMBL" id="GAA0875428.1"/>
    </source>
</evidence>
<keyword evidence="3" id="KW-1185">Reference proteome</keyword>
<proteinExistence type="predicted"/>
<gene>
    <name evidence="2" type="ORF">GCM10009118_18370</name>
</gene>
<feature type="coiled-coil region" evidence="1">
    <location>
        <begin position="127"/>
        <end position="154"/>
    </location>
</feature>
<evidence type="ECO:0000256" key="1">
    <source>
        <dbReference type="SAM" id="Coils"/>
    </source>
</evidence>
<dbReference type="Proteomes" id="UP001501126">
    <property type="component" value="Unassembled WGS sequence"/>
</dbReference>
<accession>A0ABN1MQS0</accession>
<name>A0ABN1MQS0_9FLAO</name>
<reference evidence="2 3" key="1">
    <citation type="journal article" date="2019" name="Int. J. Syst. Evol. Microbiol.">
        <title>The Global Catalogue of Microorganisms (GCM) 10K type strain sequencing project: providing services to taxonomists for standard genome sequencing and annotation.</title>
        <authorList>
            <consortium name="The Broad Institute Genomics Platform"/>
            <consortium name="The Broad Institute Genome Sequencing Center for Infectious Disease"/>
            <person name="Wu L."/>
            <person name="Ma J."/>
        </authorList>
    </citation>
    <scope>NUCLEOTIDE SEQUENCE [LARGE SCALE GENOMIC DNA]</scope>
    <source>
        <strain evidence="2 3">JCM 16083</strain>
    </source>
</reference>
<dbReference type="RefSeq" id="WP_343786904.1">
    <property type="nucleotide sequence ID" value="NZ_BAAAFH010000011.1"/>
</dbReference>
<keyword evidence="1" id="KW-0175">Coiled coil</keyword>
<feature type="coiled-coil region" evidence="1">
    <location>
        <begin position="31"/>
        <end position="77"/>
    </location>
</feature>
<dbReference type="PROSITE" id="PS51257">
    <property type="entry name" value="PROKAR_LIPOPROTEIN"/>
    <property type="match status" value="1"/>
</dbReference>
<evidence type="ECO:0000313" key="3">
    <source>
        <dbReference type="Proteomes" id="UP001501126"/>
    </source>
</evidence>
<dbReference type="EMBL" id="BAAAFH010000011">
    <property type="protein sequence ID" value="GAA0875428.1"/>
    <property type="molecule type" value="Genomic_DNA"/>
</dbReference>
<organism evidence="2 3">
    <name type="scientific">Wandonia haliotis</name>
    <dbReference type="NCBI Taxonomy" id="574963"/>
    <lineage>
        <taxon>Bacteria</taxon>
        <taxon>Pseudomonadati</taxon>
        <taxon>Bacteroidota</taxon>
        <taxon>Flavobacteriia</taxon>
        <taxon>Flavobacteriales</taxon>
        <taxon>Crocinitomicaceae</taxon>
        <taxon>Wandonia</taxon>
    </lineage>
</organism>
<sequence length="168" mass="19069">MKLGKAVMLSMGILFLVSCETETPEKGVKYNDDLLNMIDRLDDKVESMNDTFDDYVAEEMNAGLSDLKKQVETTKKEVEDHGDFFGDAALQNAAMGYVDAVAKSVPQYEERVKIESVDDADYTDDMADKSYDLMDEIQDRIDNANKNLIEVQQKFSTDHNFLLVDKEK</sequence>
<protein>
    <submittedName>
        <fullName evidence="2">Uncharacterized protein</fullName>
    </submittedName>
</protein>